<dbReference type="OrthoDB" id="1684633at2"/>
<reference evidence="3 4" key="1">
    <citation type="submission" date="2018-10" db="EMBL/GenBank/DDBJ databases">
        <title>Phylogenomics of Brevibacillus.</title>
        <authorList>
            <person name="Dunlap C."/>
        </authorList>
    </citation>
    <scope>NUCLEOTIDE SEQUENCE [LARGE SCALE GENOMIC DNA]</scope>
    <source>
        <strain evidence="3 4">DSM 100115</strain>
    </source>
</reference>
<protein>
    <submittedName>
        <fullName evidence="3">Response regulator</fullName>
    </submittedName>
</protein>
<evidence type="ECO:0000256" key="1">
    <source>
        <dbReference type="PROSITE-ProRule" id="PRU00169"/>
    </source>
</evidence>
<dbReference type="Gene3D" id="3.40.50.2300">
    <property type="match status" value="1"/>
</dbReference>
<dbReference type="InterPro" id="IPR013972">
    <property type="entry name" value="YcbB"/>
</dbReference>
<dbReference type="PROSITE" id="PS50110">
    <property type="entry name" value="RESPONSE_REGULATORY"/>
    <property type="match status" value="1"/>
</dbReference>
<dbReference type="EMBL" id="RHHS01000015">
    <property type="protein sequence ID" value="RNB59014.1"/>
    <property type="molecule type" value="Genomic_DNA"/>
</dbReference>
<keyword evidence="4" id="KW-1185">Reference proteome</keyword>
<dbReference type="InterPro" id="IPR052048">
    <property type="entry name" value="ST_Response_Regulator"/>
</dbReference>
<dbReference type="SUPFAM" id="SSF52172">
    <property type="entry name" value="CheY-like"/>
    <property type="match status" value="1"/>
</dbReference>
<feature type="domain" description="Response regulatory" evidence="2">
    <location>
        <begin position="2"/>
        <end position="118"/>
    </location>
</feature>
<dbReference type="InterPro" id="IPR011006">
    <property type="entry name" value="CheY-like_superfamily"/>
</dbReference>
<sequence>MLFYVVDDDEAVRLMLTEIIEDENLGEVVGEAEDGSLIDGQMLTMRQVDIVLIDMLMPVRDGIETIRQIRPAFKGKIVMLSQVESKDLIAQAYALGSEYYIIKPINRIEVVTILQKVIEKIRLEKSIQDIHKSLHSVLQLSPVSTVPVPAVKHEKQLREAGQFLLAELGIAGENGSNDLLDILDFLAEYEQKQTFKNGFPALKEIFVAVAESRLGESADKEQVMKVVKASEQRVRRAIYQSLNHLASLGLSDLSNWKFENYASQFFDFTFVYKKMAELKNKSSSTPSDIRINMKKFIQVLYAEARRIQSEA</sequence>
<evidence type="ECO:0000313" key="3">
    <source>
        <dbReference type="EMBL" id="RNB59014.1"/>
    </source>
</evidence>
<organism evidence="3 4">
    <name type="scientific">Brevibacillus gelatini</name>
    <dbReference type="NCBI Taxonomy" id="1655277"/>
    <lineage>
        <taxon>Bacteria</taxon>
        <taxon>Bacillati</taxon>
        <taxon>Bacillota</taxon>
        <taxon>Bacilli</taxon>
        <taxon>Bacillales</taxon>
        <taxon>Paenibacillaceae</taxon>
        <taxon>Brevibacillus</taxon>
    </lineage>
</organism>
<dbReference type="GO" id="GO:0000160">
    <property type="term" value="P:phosphorelay signal transduction system"/>
    <property type="evidence" value="ECO:0007669"/>
    <property type="project" value="InterPro"/>
</dbReference>
<feature type="modified residue" description="4-aspartylphosphate" evidence="1">
    <location>
        <position position="54"/>
    </location>
</feature>
<proteinExistence type="predicted"/>
<keyword evidence="1" id="KW-0597">Phosphoprotein</keyword>
<dbReference type="Pfam" id="PF00072">
    <property type="entry name" value="Response_reg"/>
    <property type="match status" value="1"/>
</dbReference>
<evidence type="ECO:0000313" key="4">
    <source>
        <dbReference type="Proteomes" id="UP000268829"/>
    </source>
</evidence>
<name>A0A3M8B6D9_9BACL</name>
<dbReference type="SMART" id="SM00448">
    <property type="entry name" value="REC"/>
    <property type="match status" value="1"/>
</dbReference>
<dbReference type="Proteomes" id="UP000268829">
    <property type="component" value="Unassembled WGS sequence"/>
</dbReference>
<dbReference type="RefSeq" id="WP_122903850.1">
    <property type="nucleotide sequence ID" value="NZ_RHHS01000015.1"/>
</dbReference>
<gene>
    <name evidence="3" type="ORF">EDM57_05950</name>
</gene>
<comment type="caution">
    <text evidence="3">The sequence shown here is derived from an EMBL/GenBank/DDBJ whole genome shotgun (WGS) entry which is preliminary data.</text>
</comment>
<evidence type="ECO:0000259" key="2">
    <source>
        <dbReference type="PROSITE" id="PS50110"/>
    </source>
</evidence>
<dbReference type="Pfam" id="PF08664">
    <property type="entry name" value="YcbB"/>
    <property type="match status" value="1"/>
</dbReference>
<dbReference type="PANTHER" id="PTHR43228">
    <property type="entry name" value="TWO-COMPONENT RESPONSE REGULATOR"/>
    <property type="match status" value="1"/>
</dbReference>
<accession>A0A3M8B6D9</accession>
<dbReference type="PANTHER" id="PTHR43228:SF8">
    <property type="entry name" value="TRANSCRIPTIONAL REGULATORY PROTEIN GLNL"/>
    <property type="match status" value="1"/>
</dbReference>
<dbReference type="InterPro" id="IPR001789">
    <property type="entry name" value="Sig_transdc_resp-reg_receiver"/>
</dbReference>
<dbReference type="AlphaFoldDB" id="A0A3M8B6D9"/>